<evidence type="ECO:0000313" key="2">
    <source>
        <dbReference type="Proteomes" id="UP000438429"/>
    </source>
</evidence>
<organism evidence="1 2">
    <name type="scientific">Scophthalmus maximus</name>
    <name type="common">Turbot</name>
    <name type="synonym">Psetta maxima</name>
    <dbReference type="NCBI Taxonomy" id="52904"/>
    <lineage>
        <taxon>Eukaryota</taxon>
        <taxon>Metazoa</taxon>
        <taxon>Chordata</taxon>
        <taxon>Craniata</taxon>
        <taxon>Vertebrata</taxon>
        <taxon>Euteleostomi</taxon>
        <taxon>Actinopterygii</taxon>
        <taxon>Neopterygii</taxon>
        <taxon>Teleostei</taxon>
        <taxon>Neoteleostei</taxon>
        <taxon>Acanthomorphata</taxon>
        <taxon>Carangaria</taxon>
        <taxon>Pleuronectiformes</taxon>
        <taxon>Pleuronectoidei</taxon>
        <taxon>Scophthalmidae</taxon>
        <taxon>Scophthalmus</taxon>
    </lineage>
</organism>
<reference evidence="1 2" key="1">
    <citation type="submission" date="2019-06" db="EMBL/GenBank/DDBJ databases">
        <title>Draft genomes of female and male turbot (Scophthalmus maximus).</title>
        <authorList>
            <person name="Xu H."/>
            <person name="Xu X.-W."/>
            <person name="Shao C."/>
            <person name="Chen S."/>
        </authorList>
    </citation>
    <scope>NUCLEOTIDE SEQUENCE [LARGE SCALE GENOMIC DNA]</scope>
    <source>
        <strain evidence="1">Ysfricsl-2016a</strain>
        <tissue evidence="1">Blood</tissue>
    </source>
</reference>
<proteinExistence type="predicted"/>
<dbReference type="AlphaFoldDB" id="A0A6A4TBH7"/>
<name>A0A6A4TBH7_SCOMX</name>
<evidence type="ECO:0000313" key="1">
    <source>
        <dbReference type="EMBL" id="KAF0043353.1"/>
    </source>
</evidence>
<dbReference type="EMBL" id="VEVO01000004">
    <property type="protein sequence ID" value="KAF0043353.1"/>
    <property type="molecule type" value="Genomic_DNA"/>
</dbReference>
<gene>
    <name evidence="1" type="ORF">F2P81_004690</name>
</gene>
<accession>A0A6A4TBH7</accession>
<sequence>MENIAAFKPVSTSPPRSTCGVPERSSYCQSASSQAELLTCYQAFCIQECPYRSSTPPYAPLLLPAHWMLLEKSLGERLLFSVTVSEQVVTLRYVQSRSQTTLTVHFRAEGRLALERWTHLVLQLSTTGVTVADDLCISRSELVLRVSIVQVHSGPVVGPGEKSSNAMRKAGK</sequence>
<comment type="caution">
    <text evidence="1">The sequence shown here is derived from an EMBL/GenBank/DDBJ whole genome shotgun (WGS) entry which is preliminary data.</text>
</comment>
<protein>
    <submittedName>
        <fullName evidence="1">Uncharacterized protein</fullName>
    </submittedName>
</protein>
<dbReference type="Proteomes" id="UP000438429">
    <property type="component" value="Unassembled WGS sequence"/>
</dbReference>